<evidence type="ECO:0000313" key="3">
    <source>
        <dbReference type="Proteomes" id="UP001500547"/>
    </source>
</evidence>
<accession>A0ABP9R0U9</accession>
<dbReference type="PANTHER" id="PTHR44395">
    <property type="match status" value="1"/>
</dbReference>
<name>A0ABP9R0U9_9RHOO</name>
<dbReference type="Gene3D" id="1.25.40.10">
    <property type="entry name" value="Tetratricopeptide repeat domain"/>
    <property type="match status" value="2"/>
</dbReference>
<evidence type="ECO:0008006" key="4">
    <source>
        <dbReference type="Google" id="ProtNLM"/>
    </source>
</evidence>
<dbReference type="InterPro" id="IPR011990">
    <property type="entry name" value="TPR-like_helical_dom_sf"/>
</dbReference>
<proteinExistence type="predicted"/>
<dbReference type="PANTHER" id="PTHR44395:SF1">
    <property type="entry name" value="PROTEIN O-MANNOSYL-TRANSFERASE TMTC3"/>
    <property type="match status" value="1"/>
</dbReference>
<dbReference type="PROSITE" id="PS50005">
    <property type="entry name" value="TPR"/>
    <property type="match status" value="2"/>
</dbReference>
<comment type="caution">
    <text evidence="2">The sequence shown here is derived from an EMBL/GenBank/DDBJ whole genome shotgun (WGS) entry which is preliminary data.</text>
</comment>
<dbReference type="Proteomes" id="UP001500547">
    <property type="component" value="Unassembled WGS sequence"/>
</dbReference>
<dbReference type="SMART" id="SM00028">
    <property type="entry name" value="TPR"/>
    <property type="match status" value="3"/>
</dbReference>
<evidence type="ECO:0000256" key="1">
    <source>
        <dbReference type="PROSITE-ProRule" id="PRU00339"/>
    </source>
</evidence>
<evidence type="ECO:0000313" key="2">
    <source>
        <dbReference type="EMBL" id="GAA5170201.1"/>
    </source>
</evidence>
<gene>
    <name evidence="2" type="ORF">GCM10025770_32690</name>
</gene>
<dbReference type="SUPFAM" id="SSF48452">
    <property type="entry name" value="TPR-like"/>
    <property type="match status" value="1"/>
</dbReference>
<feature type="repeat" description="TPR" evidence="1">
    <location>
        <begin position="91"/>
        <end position="124"/>
    </location>
</feature>
<feature type="repeat" description="TPR" evidence="1">
    <location>
        <begin position="24"/>
        <end position="57"/>
    </location>
</feature>
<protein>
    <recommendedName>
        <fullName evidence="4">Tetratricopeptide repeat protein</fullName>
    </recommendedName>
</protein>
<dbReference type="InterPro" id="IPR019734">
    <property type="entry name" value="TPR_rpt"/>
</dbReference>
<organism evidence="2 3">
    <name type="scientific">Viridibacterium curvum</name>
    <dbReference type="NCBI Taxonomy" id="1101404"/>
    <lineage>
        <taxon>Bacteria</taxon>
        <taxon>Pseudomonadati</taxon>
        <taxon>Pseudomonadota</taxon>
        <taxon>Betaproteobacteria</taxon>
        <taxon>Rhodocyclales</taxon>
        <taxon>Rhodocyclaceae</taxon>
        <taxon>Viridibacterium</taxon>
    </lineage>
</organism>
<reference evidence="3" key="1">
    <citation type="journal article" date="2019" name="Int. J. Syst. Evol. Microbiol.">
        <title>The Global Catalogue of Microorganisms (GCM) 10K type strain sequencing project: providing services to taxonomists for standard genome sequencing and annotation.</title>
        <authorList>
            <consortium name="The Broad Institute Genomics Platform"/>
            <consortium name="The Broad Institute Genome Sequencing Center for Infectious Disease"/>
            <person name="Wu L."/>
            <person name="Ma J."/>
        </authorList>
    </citation>
    <scope>NUCLEOTIDE SEQUENCE [LARGE SCALE GENOMIC DNA]</scope>
    <source>
        <strain evidence="3">JCM 18715</strain>
    </source>
</reference>
<dbReference type="Pfam" id="PF13432">
    <property type="entry name" value="TPR_16"/>
    <property type="match status" value="2"/>
</dbReference>
<dbReference type="EMBL" id="BAABLD010000017">
    <property type="protein sequence ID" value="GAA5170201.1"/>
    <property type="molecule type" value="Genomic_DNA"/>
</dbReference>
<sequence>MAAGDLRAARQLYQEALRQNAQNVDALNGLGLIAAHDNQPDQAERYFRAALRADPADGVANAQLALLYAEGDAAGAEAKLRSLIASQPTNAAGHFALGNLFSRQGRWAEAQQALFQAYTLDSNNPDILFNLAVSLEQVRQPALARQFYERALQANSKRPAGFDPATARARVEALSARR</sequence>
<keyword evidence="1" id="KW-0802">TPR repeat</keyword>
<keyword evidence="3" id="KW-1185">Reference proteome</keyword>